<protein>
    <submittedName>
        <fullName evidence="1">Uncharacterized protein</fullName>
    </submittedName>
</protein>
<evidence type="ECO:0000313" key="1">
    <source>
        <dbReference type="EMBL" id="KXG74339.1"/>
    </source>
</evidence>
<dbReference type="EMBL" id="LOEE01000057">
    <property type="protein sequence ID" value="KXG74339.1"/>
    <property type="molecule type" value="Genomic_DNA"/>
</dbReference>
<dbReference type="RefSeq" id="WP_068557314.1">
    <property type="nucleotide sequence ID" value="NZ_LOEE01000057.1"/>
</dbReference>
<reference evidence="1 2" key="1">
    <citation type="submission" date="2015-12" db="EMBL/GenBank/DDBJ databases">
        <title>Draft genome sequence of the thermoanaerobe Thermotalea metallivorans, an isolate from the runoff channel of the Great Artesian Basin, Australia.</title>
        <authorList>
            <person name="Patel B.K."/>
        </authorList>
    </citation>
    <scope>NUCLEOTIDE SEQUENCE [LARGE SCALE GENOMIC DNA]</scope>
    <source>
        <strain evidence="1 2">B2-1</strain>
    </source>
</reference>
<evidence type="ECO:0000313" key="2">
    <source>
        <dbReference type="Proteomes" id="UP000070456"/>
    </source>
</evidence>
<dbReference type="AlphaFoldDB" id="A0A140L1B4"/>
<proteinExistence type="predicted"/>
<comment type="caution">
    <text evidence="1">The sequence shown here is derived from an EMBL/GenBank/DDBJ whole genome shotgun (WGS) entry which is preliminary data.</text>
</comment>
<keyword evidence="2" id="KW-1185">Reference proteome</keyword>
<sequence>MTSKKISPANKTRIYTMHVDRNTQVNHINRVNPIHKTNRITNHSFHSSDNYLLGTSNFYDNLRKLKEQYLSFYKVEKELEDALKAFDHREDHHLTIIIENLIDKYNHAIHSLKEFDHYFGTNHCKNIYDILLLYKSLMEKIGIMLDKNYALSFEKKNFQKAVQENSRAIDFLFNTKNGLIRKLYHAFRDIQVPSKQGGYHEYGLESSSIIDKKY</sequence>
<gene>
    <name evidence="1" type="ORF">AN619_24320</name>
</gene>
<organism evidence="1 2">
    <name type="scientific">Thermotalea metallivorans</name>
    <dbReference type="NCBI Taxonomy" id="520762"/>
    <lineage>
        <taxon>Bacteria</taxon>
        <taxon>Bacillati</taxon>
        <taxon>Bacillota</taxon>
        <taxon>Clostridia</taxon>
        <taxon>Peptostreptococcales</taxon>
        <taxon>Thermotaleaceae</taxon>
        <taxon>Thermotalea</taxon>
    </lineage>
</organism>
<dbReference type="PATRIC" id="fig|520762.4.peg.2698"/>
<dbReference type="OrthoDB" id="1953536at2"/>
<dbReference type="Proteomes" id="UP000070456">
    <property type="component" value="Unassembled WGS sequence"/>
</dbReference>
<accession>A0A140L1B4</accession>
<name>A0A140L1B4_9FIRM</name>